<reference evidence="7" key="1">
    <citation type="journal article" date="2017" name="Nat. Commun.">
        <title>The asparagus genome sheds light on the origin and evolution of a young Y chromosome.</title>
        <authorList>
            <person name="Harkess A."/>
            <person name="Zhou J."/>
            <person name="Xu C."/>
            <person name="Bowers J.E."/>
            <person name="Van der Hulst R."/>
            <person name="Ayyampalayam S."/>
            <person name="Mercati F."/>
            <person name="Riccardi P."/>
            <person name="McKain M.R."/>
            <person name="Kakrana A."/>
            <person name="Tang H."/>
            <person name="Ray J."/>
            <person name="Groenendijk J."/>
            <person name="Arikit S."/>
            <person name="Mathioni S.M."/>
            <person name="Nakano M."/>
            <person name="Shan H."/>
            <person name="Telgmann-Rauber A."/>
            <person name="Kanno A."/>
            <person name="Yue Z."/>
            <person name="Chen H."/>
            <person name="Li W."/>
            <person name="Chen Y."/>
            <person name="Xu X."/>
            <person name="Zhang Y."/>
            <person name="Luo S."/>
            <person name="Chen H."/>
            <person name="Gao J."/>
            <person name="Mao Z."/>
            <person name="Pires J.C."/>
            <person name="Luo M."/>
            <person name="Kudrna D."/>
            <person name="Wing R.A."/>
            <person name="Meyers B.C."/>
            <person name="Yi K."/>
            <person name="Kong H."/>
            <person name="Lavrijsen P."/>
            <person name="Sunseri F."/>
            <person name="Falavigna A."/>
            <person name="Ye Y."/>
            <person name="Leebens-Mack J.H."/>
            <person name="Chen G."/>
        </authorList>
    </citation>
    <scope>NUCLEOTIDE SEQUENCE [LARGE SCALE GENOMIC DNA]</scope>
    <source>
        <strain evidence="7">cv. DH0086</strain>
    </source>
</reference>
<dbReference type="InterPro" id="IPR013083">
    <property type="entry name" value="Znf_RING/FYVE/PHD"/>
</dbReference>
<dbReference type="OMA" id="GLMAPEC"/>
<evidence type="ECO:0000256" key="4">
    <source>
        <dbReference type="SAM" id="Phobius"/>
    </source>
</evidence>
<dbReference type="Gramene" id="ONK65259">
    <property type="protein sequence ID" value="ONK65259"/>
    <property type="gene ID" value="A4U43_C07F35300"/>
</dbReference>
<accession>A0A5P1EKD5</accession>
<organism evidence="6 7">
    <name type="scientific">Asparagus officinalis</name>
    <name type="common">Garden asparagus</name>
    <dbReference type="NCBI Taxonomy" id="4686"/>
    <lineage>
        <taxon>Eukaryota</taxon>
        <taxon>Viridiplantae</taxon>
        <taxon>Streptophyta</taxon>
        <taxon>Embryophyta</taxon>
        <taxon>Tracheophyta</taxon>
        <taxon>Spermatophyta</taxon>
        <taxon>Magnoliopsida</taxon>
        <taxon>Liliopsida</taxon>
        <taxon>Asparagales</taxon>
        <taxon>Asparagaceae</taxon>
        <taxon>Asparagoideae</taxon>
        <taxon>Asparagus</taxon>
    </lineage>
</organism>
<dbReference type="PROSITE" id="PS51292">
    <property type="entry name" value="ZF_RING_CH"/>
    <property type="match status" value="1"/>
</dbReference>
<dbReference type="InterPro" id="IPR033275">
    <property type="entry name" value="MARCH-like"/>
</dbReference>
<evidence type="ECO:0000259" key="5">
    <source>
        <dbReference type="PROSITE" id="PS51292"/>
    </source>
</evidence>
<evidence type="ECO:0000256" key="3">
    <source>
        <dbReference type="ARBA" id="ARBA00022833"/>
    </source>
</evidence>
<feature type="transmembrane region" description="Helical" evidence="4">
    <location>
        <begin position="180"/>
        <end position="199"/>
    </location>
</feature>
<keyword evidence="1" id="KW-0479">Metal-binding</keyword>
<keyword evidence="4" id="KW-0472">Membrane</keyword>
<evidence type="ECO:0000256" key="2">
    <source>
        <dbReference type="ARBA" id="ARBA00022771"/>
    </source>
</evidence>
<keyword evidence="7" id="KW-1185">Reference proteome</keyword>
<dbReference type="CDD" id="cd16495">
    <property type="entry name" value="RING_CH-C4HC3_MARCH"/>
    <property type="match status" value="1"/>
</dbReference>
<dbReference type="AlphaFoldDB" id="A0A5P1EKD5"/>
<feature type="transmembrane region" description="Helical" evidence="4">
    <location>
        <begin position="211"/>
        <end position="235"/>
    </location>
</feature>
<sequence>MGDHQVLRVGYAKVPGATESMQNVEPSRSFREDANMPIFAAKFFADKSNVNIASSEEEEALIQTPECRICQEEDEIENFETPCNCSGSLKYAHRACVQRWCDEKGDTTCEICHVRYEPGYTAPHRVHAEETVIEISEGWAITGAPLDLHDPRLIAVAAAQSHYLDSEYEDYEDTNARGAAFCRSAAMILMALLLLRHAFNFTGDDGDEDASTVLSLFLLRTAGFLLPCYIVAWAVSIVQRRRQRQEAAAMAATEVAFILQSAEGRAFQFTIAPDSPITPQQEPNQ</sequence>
<evidence type="ECO:0000313" key="7">
    <source>
        <dbReference type="Proteomes" id="UP000243459"/>
    </source>
</evidence>
<name>A0A5P1EKD5_ASPOF</name>
<dbReference type="GO" id="GO:0016567">
    <property type="term" value="P:protein ubiquitination"/>
    <property type="evidence" value="ECO:0007669"/>
    <property type="project" value="TreeGrafter"/>
</dbReference>
<dbReference type="Proteomes" id="UP000243459">
    <property type="component" value="Chromosome 7"/>
</dbReference>
<dbReference type="OrthoDB" id="264354at2759"/>
<dbReference type="GO" id="GO:0004842">
    <property type="term" value="F:ubiquitin-protein transferase activity"/>
    <property type="evidence" value="ECO:0007669"/>
    <property type="project" value="TreeGrafter"/>
</dbReference>
<dbReference type="InterPro" id="IPR022143">
    <property type="entry name" value="DUF3675"/>
</dbReference>
<keyword evidence="4" id="KW-0812">Transmembrane</keyword>
<keyword evidence="3" id="KW-0862">Zinc</keyword>
<evidence type="ECO:0000313" key="6">
    <source>
        <dbReference type="EMBL" id="ONK65259.1"/>
    </source>
</evidence>
<protein>
    <recommendedName>
        <fullName evidence="5">RING-CH-type domain-containing protein</fullName>
    </recommendedName>
</protein>
<dbReference type="GO" id="GO:0016020">
    <property type="term" value="C:membrane"/>
    <property type="evidence" value="ECO:0007669"/>
    <property type="project" value="TreeGrafter"/>
</dbReference>
<dbReference type="Pfam" id="PF12906">
    <property type="entry name" value="RINGv"/>
    <property type="match status" value="1"/>
</dbReference>
<dbReference type="Gene3D" id="3.30.40.10">
    <property type="entry name" value="Zinc/RING finger domain, C3HC4 (zinc finger)"/>
    <property type="match status" value="1"/>
</dbReference>
<evidence type="ECO:0000256" key="1">
    <source>
        <dbReference type="ARBA" id="ARBA00022723"/>
    </source>
</evidence>
<dbReference type="SUPFAM" id="SSF57850">
    <property type="entry name" value="RING/U-box"/>
    <property type="match status" value="1"/>
</dbReference>
<dbReference type="PANTHER" id="PTHR23012">
    <property type="entry name" value="RING/FYVE/PHD ZINC FINGER DOMAIN-CONTAINING"/>
    <property type="match status" value="1"/>
</dbReference>
<gene>
    <name evidence="6" type="ORF">A4U43_C07F35300</name>
</gene>
<dbReference type="GO" id="GO:0008270">
    <property type="term" value="F:zinc ion binding"/>
    <property type="evidence" value="ECO:0007669"/>
    <property type="project" value="UniProtKB-KW"/>
</dbReference>
<keyword evidence="2" id="KW-0863">Zinc-finger</keyword>
<feature type="domain" description="RING-CH-type" evidence="5">
    <location>
        <begin position="59"/>
        <end position="119"/>
    </location>
</feature>
<dbReference type="SMART" id="SM00744">
    <property type="entry name" value="RINGv"/>
    <property type="match status" value="1"/>
</dbReference>
<dbReference type="Pfam" id="PF12428">
    <property type="entry name" value="DUF3675"/>
    <property type="match status" value="1"/>
</dbReference>
<dbReference type="FunFam" id="3.30.40.10:FF:000146">
    <property type="entry name" value="RING/FYVE/PHD zinc finger protein"/>
    <property type="match status" value="1"/>
</dbReference>
<dbReference type="InterPro" id="IPR011016">
    <property type="entry name" value="Znf_RING-CH"/>
</dbReference>
<dbReference type="EMBL" id="CM007387">
    <property type="protein sequence ID" value="ONK65259.1"/>
    <property type="molecule type" value="Genomic_DNA"/>
</dbReference>
<keyword evidence="4" id="KW-1133">Transmembrane helix</keyword>
<dbReference type="PANTHER" id="PTHR23012:SF215">
    <property type="entry name" value="RING_FYVE_PHD ZINC FINGER SUPERFAMILY PROTEIN"/>
    <property type="match status" value="1"/>
</dbReference>
<proteinExistence type="predicted"/>